<dbReference type="EMBL" id="FRCZ01000001">
    <property type="protein sequence ID" value="SHM52391.1"/>
    <property type="molecule type" value="Genomic_DNA"/>
</dbReference>
<evidence type="ECO:0000256" key="6">
    <source>
        <dbReference type="ARBA" id="ARBA00023136"/>
    </source>
</evidence>
<evidence type="ECO:0000256" key="2">
    <source>
        <dbReference type="ARBA" id="ARBA00022448"/>
    </source>
</evidence>
<organism evidence="9 10">
    <name type="scientific">Gracilibacillus kekensis</name>
    <dbReference type="NCBI Taxonomy" id="1027249"/>
    <lineage>
        <taxon>Bacteria</taxon>
        <taxon>Bacillati</taxon>
        <taxon>Bacillota</taxon>
        <taxon>Bacilli</taxon>
        <taxon>Bacillales</taxon>
        <taxon>Bacillaceae</taxon>
        <taxon>Gracilibacillus</taxon>
    </lineage>
</organism>
<dbReference type="RefSeq" id="WP_073199100.1">
    <property type="nucleotide sequence ID" value="NZ_FRCZ01000001.1"/>
</dbReference>
<comment type="similarity">
    <text evidence="7">Belongs to the drug/metabolite transporter (DMT) superfamily. Small multidrug resistance (SMR) (TC 2.A.7.1) family.</text>
</comment>
<dbReference type="Proteomes" id="UP000184184">
    <property type="component" value="Unassembled WGS sequence"/>
</dbReference>
<dbReference type="InterPro" id="IPR000390">
    <property type="entry name" value="Small_drug/metabolite_transptr"/>
</dbReference>
<dbReference type="GO" id="GO:0022857">
    <property type="term" value="F:transmembrane transporter activity"/>
    <property type="evidence" value="ECO:0007669"/>
    <property type="project" value="InterPro"/>
</dbReference>
<keyword evidence="10" id="KW-1185">Reference proteome</keyword>
<dbReference type="SUPFAM" id="SSF103481">
    <property type="entry name" value="Multidrug resistance efflux transporter EmrE"/>
    <property type="match status" value="1"/>
</dbReference>
<dbReference type="GO" id="GO:0005886">
    <property type="term" value="C:plasma membrane"/>
    <property type="evidence" value="ECO:0007669"/>
    <property type="project" value="UniProtKB-SubCell"/>
</dbReference>
<dbReference type="OrthoDB" id="21828at2"/>
<keyword evidence="2" id="KW-0813">Transport</keyword>
<feature type="transmembrane region" description="Helical" evidence="8">
    <location>
        <begin position="6"/>
        <end position="23"/>
    </location>
</feature>
<keyword evidence="4 7" id="KW-0812">Transmembrane</keyword>
<comment type="subcellular location">
    <subcellularLocation>
        <location evidence="1 7">Cell membrane</location>
        <topology evidence="1 7">Multi-pass membrane protein</topology>
    </subcellularLocation>
</comment>
<dbReference type="Gene3D" id="1.10.3730.20">
    <property type="match status" value="1"/>
</dbReference>
<dbReference type="PANTHER" id="PTHR30561">
    <property type="entry name" value="SMR FAMILY PROTON-DEPENDENT DRUG EFFLUX TRANSPORTER SUGE"/>
    <property type="match status" value="1"/>
</dbReference>
<feature type="transmembrane region" description="Helical" evidence="8">
    <location>
        <begin position="30"/>
        <end position="50"/>
    </location>
</feature>
<protein>
    <submittedName>
        <fullName evidence="9">Paired small multidrug resistance pump</fullName>
    </submittedName>
</protein>
<gene>
    <name evidence="9" type="ORF">SAMN05216179_0363</name>
</gene>
<reference evidence="9 10" key="1">
    <citation type="submission" date="2016-11" db="EMBL/GenBank/DDBJ databases">
        <authorList>
            <person name="Jaros S."/>
            <person name="Januszkiewicz K."/>
            <person name="Wedrychowicz H."/>
        </authorList>
    </citation>
    <scope>NUCLEOTIDE SEQUENCE [LARGE SCALE GENOMIC DNA]</scope>
    <source>
        <strain evidence="9 10">CGMCC 1.10681</strain>
    </source>
</reference>
<evidence type="ECO:0000313" key="9">
    <source>
        <dbReference type="EMBL" id="SHM52391.1"/>
    </source>
</evidence>
<evidence type="ECO:0000256" key="8">
    <source>
        <dbReference type="SAM" id="Phobius"/>
    </source>
</evidence>
<keyword evidence="6 8" id="KW-0472">Membrane</keyword>
<evidence type="ECO:0000256" key="4">
    <source>
        <dbReference type="ARBA" id="ARBA00022692"/>
    </source>
</evidence>
<dbReference type="InterPro" id="IPR045324">
    <property type="entry name" value="Small_multidrug_res"/>
</dbReference>
<dbReference type="PANTHER" id="PTHR30561:SF0">
    <property type="entry name" value="GUANIDINIUM EXPORTER"/>
    <property type="match status" value="1"/>
</dbReference>
<dbReference type="AlphaFoldDB" id="A0A1M7JHJ9"/>
<dbReference type="STRING" id="1027249.SAMN05216179_0363"/>
<feature type="transmembrane region" description="Helical" evidence="8">
    <location>
        <begin position="56"/>
        <end position="79"/>
    </location>
</feature>
<evidence type="ECO:0000313" key="10">
    <source>
        <dbReference type="Proteomes" id="UP000184184"/>
    </source>
</evidence>
<evidence type="ECO:0000256" key="5">
    <source>
        <dbReference type="ARBA" id="ARBA00022989"/>
    </source>
</evidence>
<dbReference type="FunFam" id="1.10.3730.20:FF:000001">
    <property type="entry name" value="Quaternary ammonium compound resistance transporter SugE"/>
    <property type="match status" value="1"/>
</dbReference>
<dbReference type="InterPro" id="IPR037185">
    <property type="entry name" value="EmrE-like"/>
</dbReference>
<feature type="transmembrane region" description="Helical" evidence="8">
    <location>
        <begin position="86"/>
        <end position="102"/>
    </location>
</feature>
<evidence type="ECO:0000256" key="3">
    <source>
        <dbReference type="ARBA" id="ARBA00022475"/>
    </source>
</evidence>
<sequence length="103" mass="11415">MDWFVLILAGLFEMFAVMMMNQWHHDKAKVSLILMIASFAASFFFLSLAMKSLPMSLAYAIWTGIGAAGGALIGILIYNESKNPKRLFFLALIIVSVIGLKIL</sequence>
<evidence type="ECO:0000256" key="7">
    <source>
        <dbReference type="RuleBase" id="RU003942"/>
    </source>
</evidence>
<dbReference type="Pfam" id="PF00893">
    <property type="entry name" value="Multi_Drug_Res"/>
    <property type="match status" value="1"/>
</dbReference>
<keyword evidence="5 8" id="KW-1133">Transmembrane helix</keyword>
<accession>A0A1M7JHJ9</accession>
<proteinExistence type="inferred from homology"/>
<name>A0A1M7JHJ9_9BACI</name>
<keyword evidence="3" id="KW-1003">Cell membrane</keyword>
<evidence type="ECO:0000256" key="1">
    <source>
        <dbReference type="ARBA" id="ARBA00004651"/>
    </source>
</evidence>